<organism evidence="1 2">
    <name type="scientific">Crucibulum laeve</name>
    <dbReference type="NCBI Taxonomy" id="68775"/>
    <lineage>
        <taxon>Eukaryota</taxon>
        <taxon>Fungi</taxon>
        <taxon>Dikarya</taxon>
        <taxon>Basidiomycota</taxon>
        <taxon>Agaricomycotina</taxon>
        <taxon>Agaricomycetes</taxon>
        <taxon>Agaricomycetidae</taxon>
        <taxon>Agaricales</taxon>
        <taxon>Agaricineae</taxon>
        <taxon>Nidulariaceae</taxon>
        <taxon>Crucibulum</taxon>
    </lineage>
</organism>
<accession>A0A5C3LG79</accession>
<name>A0A5C3LG79_9AGAR</name>
<gene>
    <name evidence="1" type="ORF">BDQ12DRAFT_617652</name>
</gene>
<evidence type="ECO:0000313" key="1">
    <source>
        <dbReference type="EMBL" id="TFK32124.1"/>
    </source>
</evidence>
<proteinExistence type="predicted"/>
<evidence type="ECO:0000313" key="2">
    <source>
        <dbReference type="Proteomes" id="UP000308652"/>
    </source>
</evidence>
<dbReference type="AlphaFoldDB" id="A0A5C3LG79"/>
<feature type="non-terminal residue" evidence="1">
    <location>
        <position position="1"/>
    </location>
</feature>
<protein>
    <submittedName>
        <fullName evidence="1">Uncharacterized protein</fullName>
    </submittedName>
</protein>
<dbReference type="Proteomes" id="UP000308652">
    <property type="component" value="Unassembled WGS sequence"/>
</dbReference>
<dbReference type="OrthoDB" id="3070764at2759"/>
<reference evidence="1 2" key="1">
    <citation type="journal article" date="2019" name="Nat. Ecol. Evol.">
        <title>Megaphylogeny resolves global patterns of mushroom evolution.</title>
        <authorList>
            <person name="Varga T."/>
            <person name="Krizsan K."/>
            <person name="Foldi C."/>
            <person name="Dima B."/>
            <person name="Sanchez-Garcia M."/>
            <person name="Sanchez-Ramirez S."/>
            <person name="Szollosi G.J."/>
            <person name="Szarkandi J.G."/>
            <person name="Papp V."/>
            <person name="Albert L."/>
            <person name="Andreopoulos W."/>
            <person name="Angelini C."/>
            <person name="Antonin V."/>
            <person name="Barry K.W."/>
            <person name="Bougher N.L."/>
            <person name="Buchanan P."/>
            <person name="Buyck B."/>
            <person name="Bense V."/>
            <person name="Catcheside P."/>
            <person name="Chovatia M."/>
            <person name="Cooper J."/>
            <person name="Damon W."/>
            <person name="Desjardin D."/>
            <person name="Finy P."/>
            <person name="Geml J."/>
            <person name="Haridas S."/>
            <person name="Hughes K."/>
            <person name="Justo A."/>
            <person name="Karasinski D."/>
            <person name="Kautmanova I."/>
            <person name="Kiss B."/>
            <person name="Kocsube S."/>
            <person name="Kotiranta H."/>
            <person name="LaButti K.M."/>
            <person name="Lechner B.E."/>
            <person name="Liimatainen K."/>
            <person name="Lipzen A."/>
            <person name="Lukacs Z."/>
            <person name="Mihaltcheva S."/>
            <person name="Morgado L.N."/>
            <person name="Niskanen T."/>
            <person name="Noordeloos M.E."/>
            <person name="Ohm R.A."/>
            <person name="Ortiz-Santana B."/>
            <person name="Ovrebo C."/>
            <person name="Racz N."/>
            <person name="Riley R."/>
            <person name="Savchenko A."/>
            <person name="Shiryaev A."/>
            <person name="Soop K."/>
            <person name="Spirin V."/>
            <person name="Szebenyi C."/>
            <person name="Tomsovsky M."/>
            <person name="Tulloss R.E."/>
            <person name="Uehling J."/>
            <person name="Grigoriev I.V."/>
            <person name="Vagvolgyi C."/>
            <person name="Papp T."/>
            <person name="Martin F.M."/>
            <person name="Miettinen O."/>
            <person name="Hibbett D.S."/>
            <person name="Nagy L.G."/>
        </authorList>
    </citation>
    <scope>NUCLEOTIDE SEQUENCE [LARGE SCALE GENOMIC DNA]</scope>
    <source>
        <strain evidence="1 2">CBS 166.37</strain>
    </source>
</reference>
<dbReference type="EMBL" id="ML213686">
    <property type="protein sequence ID" value="TFK32124.1"/>
    <property type="molecule type" value="Genomic_DNA"/>
</dbReference>
<sequence length="50" mass="5564">GYPLQCPTSDENLPTLYRVHGLSTGDFGCINGNGGSDYIFNVLYRKTRPR</sequence>
<keyword evidence="2" id="KW-1185">Reference proteome</keyword>